<name>A0A938BMX7_9BACT</name>
<keyword evidence="2 6" id="KW-0963">Cytoplasm</keyword>
<evidence type="ECO:0000256" key="4">
    <source>
        <dbReference type="ARBA" id="ARBA00022759"/>
    </source>
</evidence>
<dbReference type="Pfam" id="PF04493">
    <property type="entry name" value="Endonuclease_5"/>
    <property type="match status" value="1"/>
</dbReference>
<dbReference type="EMBL" id="VGJX01000228">
    <property type="protein sequence ID" value="MBM3274475.1"/>
    <property type="molecule type" value="Genomic_DNA"/>
</dbReference>
<evidence type="ECO:0000313" key="8">
    <source>
        <dbReference type="Proteomes" id="UP000703893"/>
    </source>
</evidence>
<dbReference type="NCBIfam" id="NF008629">
    <property type="entry name" value="PRK11617.1"/>
    <property type="match status" value="1"/>
</dbReference>
<gene>
    <name evidence="6 7" type="primary">nfi</name>
    <name evidence="7" type="ORF">FJZ00_04945</name>
</gene>
<comment type="caution">
    <text evidence="6">Lacks conserved residue(s) required for the propagation of feature annotation.</text>
</comment>
<dbReference type="CDD" id="cd06559">
    <property type="entry name" value="Endonuclease_V"/>
    <property type="match status" value="1"/>
</dbReference>
<keyword evidence="6" id="KW-0227">DNA damage</keyword>
<dbReference type="EC" id="3.1.21.7" evidence="6"/>
<keyword evidence="5 6" id="KW-0378">Hydrolase</keyword>
<keyword evidence="4 6" id="KW-0255">Endonuclease</keyword>
<dbReference type="InterPro" id="IPR007581">
    <property type="entry name" value="Endonuclease-V"/>
</dbReference>
<evidence type="ECO:0000256" key="1">
    <source>
        <dbReference type="ARBA" id="ARBA00004496"/>
    </source>
</evidence>
<protein>
    <recommendedName>
        <fullName evidence="6">Endonuclease V</fullName>
        <ecNumber evidence="6">3.1.21.7</ecNumber>
    </recommendedName>
    <alternativeName>
        <fullName evidence="6">Deoxyinosine 3'endonuclease</fullName>
    </alternativeName>
    <alternativeName>
        <fullName evidence="6">Deoxyribonuclease V</fullName>
        <shortName evidence="6">DNase V</shortName>
    </alternativeName>
</protein>
<keyword evidence="6" id="KW-0234">DNA repair</keyword>
<reference evidence="7 8" key="1">
    <citation type="submission" date="2019-03" db="EMBL/GenBank/DDBJ databases">
        <title>Lake Tanganyika Metagenome-Assembled Genomes (MAGs).</title>
        <authorList>
            <person name="Tran P."/>
        </authorList>
    </citation>
    <scope>NUCLEOTIDE SEQUENCE [LARGE SCALE GENOMIC DNA]</scope>
    <source>
        <strain evidence="7">K_DeepCast_65m_m2_236</strain>
    </source>
</reference>
<dbReference type="Proteomes" id="UP000703893">
    <property type="component" value="Unassembled WGS sequence"/>
</dbReference>
<comment type="function">
    <text evidence="6">DNA repair enzyme involved in the repair of deaminated bases. Selectively cleaves double-stranded DNA at the second phosphodiester bond 3' to a deoxyinosine leaving behind the intact lesion on the nicked DNA.</text>
</comment>
<comment type="similarity">
    <text evidence="6">Belongs to the endonuclease V family.</text>
</comment>
<dbReference type="Gene3D" id="3.30.2170.10">
    <property type="entry name" value="archaeoglobus fulgidus dsm 4304 superfamily"/>
    <property type="match status" value="1"/>
</dbReference>
<comment type="caution">
    <text evidence="7">The sequence shown here is derived from an EMBL/GenBank/DDBJ whole genome shotgun (WGS) entry which is preliminary data.</text>
</comment>
<dbReference type="GO" id="GO:0006281">
    <property type="term" value="P:DNA repair"/>
    <property type="evidence" value="ECO:0007669"/>
    <property type="project" value="UniProtKB-UniRule"/>
</dbReference>
<keyword evidence="3 6" id="KW-0540">Nuclease</keyword>
<dbReference type="GO" id="GO:0003727">
    <property type="term" value="F:single-stranded RNA binding"/>
    <property type="evidence" value="ECO:0007669"/>
    <property type="project" value="TreeGrafter"/>
</dbReference>
<sequence length="235" mass="25546">MKVEPRRPHRFDIAPYEAQQIQRDLARQVVSEDDLGDIATIAGIEIGHSRFDDRIQVAVAILSHPDLVLIEQVVIEHRTKFPFVPDLLSFREVPAILQALGELTRMPDLFLIDGPGLAHPKGLGVASHLGVVLDLPSIGCSKVNAVGSFVQPEVNAGSSTSLVWQGEIIGTVFRSKNRVAPLFISSGHRIARDTAARVVKDCCHGYRLPEPTRIASGLLSEAKQTAREATAGVEN</sequence>
<comment type="catalytic activity">
    <reaction evidence="6">
        <text>Endonucleolytic cleavage at apurinic or apyrimidinic sites to products with a 5'-phosphate.</text>
        <dbReference type="EC" id="3.1.21.7"/>
    </reaction>
</comment>
<organism evidence="7 8">
    <name type="scientific">Candidatus Tanganyikabacteria bacterium</name>
    <dbReference type="NCBI Taxonomy" id="2961651"/>
    <lineage>
        <taxon>Bacteria</taxon>
        <taxon>Bacillati</taxon>
        <taxon>Candidatus Sericytochromatia</taxon>
        <taxon>Candidatus Tanganyikabacteria</taxon>
    </lineage>
</organism>
<evidence type="ECO:0000256" key="5">
    <source>
        <dbReference type="ARBA" id="ARBA00022801"/>
    </source>
</evidence>
<comment type="subcellular location">
    <subcellularLocation>
        <location evidence="1 6">Cytoplasm</location>
    </subcellularLocation>
</comment>
<evidence type="ECO:0000256" key="3">
    <source>
        <dbReference type="ARBA" id="ARBA00022722"/>
    </source>
</evidence>
<dbReference type="PANTHER" id="PTHR28511:SF1">
    <property type="entry name" value="ENDONUCLEASE V"/>
    <property type="match status" value="1"/>
</dbReference>
<proteinExistence type="inferred from homology"/>
<evidence type="ECO:0000313" key="7">
    <source>
        <dbReference type="EMBL" id="MBM3274475.1"/>
    </source>
</evidence>
<dbReference type="GO" id="GO:0016891">
    <property type="term" value="F:RNA endonuclease activity producing 5'-phosphomonoesters, hydrolytic mechanism"/>
    <property type="evidence" value="ECO:0007669"/>
    <property type="project" value="TreeGrafter"/>
</dbReference>
<dbReference type="GO" id="GO:0005737">
    <property type="term" value="C:cytoplasm"/>
    <property type="evidence" value="ECO:0007669"/>
    <property type="project" value="UniProtKB-SubCell"/>
</dbReference>
<dbReference type="AlphaFoldDB" id="A0A938BMX7"/>
<accession>A0A938BMX7</accession>
<dbReference type="GO" id="GO:0043737">
    <property type="term" value="F:deoxyribonuclease V activity"/>
    <property type="evidence" value="ECO:0007669"/>
    <property type="project" value="UniProtKB-UniRule"/>
</dbReference>
<dbReference type="HAMAP" id="MF_00801">
    <property type="entry name" value="Endonuclease_5"/>
    <property type="match status" value="1"/>
</dbReference>
<evidence type="ECO:0000256" key="6">
    <source>
        <dbReference type="HAMAP-Rule" id="MF_00801"/>
    </source>
</evidence>
<dbReference type="PANTHER" id="PTHR28511">
    <property type="entry name" value="ENDONUCLEASE V"/>
    <property type="match status" value="1"/>
</dbReference>
<evidence type="ECO:0000256" key="2">
    <source>
        <dbReference type="ARBA" id="ARBA00022490"/>
    </source>
</evidence>